<dbReference type="EMBL" id="AACS02000003">
    <property type="protein sequence ID" value="EFI28107.1"/>
    <property type="molecule type" value="Genomic_DNA"/>
</dbReference>
<keyword evidence="3" id="KW-1185">Reference proteome</keyword>
<dbReference type="InParanoid" id="D6RLB9"/>
<feature type="compositionally biased region" description="Polar residues" evidence="1">
    <location>
        <begin position="1"/>
        <end position="10"/>
    </location>
</feature>
<dbReference type="OrthoDB" id="3437960at2759"/>
<comment type="caution">
    <text evidence="2">The sequence shown here is derived from an EMBL/GenBank/DDBJ whole genome shotgun (WGS) entry which is preliminary data.</text>
</comment>
<dbReference type="HOGENOM" id="CLU_1283197_0_0_1"/>
<evidence type="ECO:0000313" key="2">
    <source>
        <dbReference type="EMBL" id="EFI28107.1"/>
    </source>
</evidence>
<protein>
    <submittedName>
        <fullName evidence="2">Uncharacterized protein</fullName>
    </submittedName>
</protein>
<dbReference type="VEuPathDB" id="FungiDB:CC1G_14134"/>
<feature type="region of interest" description="Disordered" evidence="1">
    <location>
        <begin position="1"/>
        <end position="21"/>
    </location>
</feature>
<reference evidence="2 3" key="1">
    <citation type="journal article" date="2010" name="Proc. Natl. Acad. Sci. U.S.A.">
        <title>Insights into evolution of multicellular fungi from the assembled chromosomes of the mushroom Coprinopsis cinerea (Coprinus cinereus).</title>
        <authorList>
            <person name="Stajich J.E."/>
            <person name="Wilke S.K."/>
            <person name="Ahren D."/>
            <person name="Au C.H."/>
            <person name="Birren B.W."/>
            <person name="Borodovsky M."/>
            <person name="Burns C."/>
            <person name="Canback B."/>
            <person name="Casselton L.A."/>
            <person name="Cheng C.K."/>
            <person name="Deng J."/>
            <person name="Dietrich F.S."/>
            <person name="Fargo D.C."/>
            <person name="Farman M.L."/>
            <person name="Gathman A.C."/>
            <person name="Goldberg J."/>
            <person name="Guigo R."/>
            <person name="Hoegger P.J."/>
            <person name="Hooker J.B."/>
            <person name="Huggins A."/>
            <person name="James T.Y."/>
            <person name="Kamada T."/>
            <person name="Kilaru S."/>
            <person name="Kodira C."/>
            <person name="Kues U."/>
            <person name="Kupfer D."/>
            <person name="Kwan H.S."/>
            <person name="Lomsadze A."/>
            <person name="Li W."/>
            <person name="Lilly W.W."/>
            <person name="Ma L.J."/>
            <person name="Mackey A.J."/>
            <person name="Manning G."/>
            <person name="Martin F."/>
            <person name="Muraguchi H."/>
            <person name="Natvig D.O."/>
            <person name="Palmerini H."/>
            <person name="Ramesh M.A."/>
            <person name="Rehmeyer C.J."/>
            <person name="Roe B.A."/>
            <person name="Shenoy N."/>
            <person name="Stanke M."/>
            <person name="Ter-Hovhannisyan V."/>
            <person name="Tunlid A."/>
            <person name="Velagapudi R."/>
            <person name="Vision T.J."/>
            <person name="Zeng Q."/>
            <person name="Zolan M.E."/>
            <person name="Pukkila P.J."/>
        </authorList>
    </citation>
    <scope>NUCLEOTIDE SEQUENCE [LARGE SCALE GENOMIC DNA]</scope>
    <source>
        <strain evidence="3">Okayama-7 / 130 / ATCC MYA-4618 / FGSC 9003</strain>
    </source>
</reference>
<organism evidence="2 3">
    <name type="scientific">Coprinopsis cinerea (strain Okayama-7 / 130 / ATCC MYA-4618 / FGSC 9003)</name>
    <name type="common">Inky cap fungus</name>
    <name type="synonym">Hormographiella aspergillata</name>
    <dbReference type="NCBI Taxonomy" id="240176"/>
    <lineage>
        <taxon>Eukaryota</taxon>
        <taxon>Fungi</taxon>
        <taxon>Dikarya</taxon>
        <taxon>Basidiomycota</taxon>
        <taxon>Agaricomycotina</taxon>
        <taxon>Agaricomycetes</taxon>
        <taxon>Agaricomycetidae</taxon>
        <taxon>Agaricales</taxon>
        <taxon>Agaricineae</taxon>
        <taxon>Psathyrellaceae</taxon>
        <taxon>Coprinopsis</taxon>
    </lineage>
</organism>
<sequence length="215" mass="24315">MSSGVTQTIESLIGPPSEPISVSEFLTSDEHARNRQAVAATTQIWNGLSEEERQQIERDCSVDDLKENLERTWDDPTLSTYILKEHESSANALYQANPKGRVRSSRKSYLPDPEDLPTEVLNLQKEFDKVPLESWKTNLETSLFVRPPRNADYNTLESVKSSFREVLGAEKEHQAVLTASIYSKVPWGPSYVTRICQHASPQEAEKKIGVREKLV</sequence>
<dbReference type="GeneID" id="9379746"/>
<evidence type="ECO:0000256" key="1">
    <source>
        <dbReference type="SAM" id="MobiDB-lite"/>
    </source>
</evidence>
<dbReference type="KEGG" id="cci:CC1G_14134"/>
<dbReference type="Proteomes" id="UP000001861">
    <property type="component" value="Unassembled WGS sequence"/>
</dbReference>
<dbReference type="RefSeq" id="XP_002911601.1">
    <property type="nucleotide sequence ID" value="XM_002911555.1"/>
</dbReference>
<evidence type="ECO:0000313" key="3">
    <source>
        <dbReference type="Proteomes" id="UP000001861"/>
    </source>
</evidence>
<dbReference type="STRING" id="240176.D6RLB9"/>
<dbReference type="AlphaFoldDB" id="D6RLB9"/>
<gene>
    <name evidence="2" type="ORF">CC1G_14134</name>
</gene>
<name>D6RLB9_COPC7</name>
<proteinExistence type="predicted"/>
<accession>D6RLB9</accession>